<evidence type="ECO:0000256" key="1">
    <source>
        <dbReference type="ARBA" id="ARBA00003294"/>
    </source>
</evidence>
<dbReference type="InterPro" id="IPR013785">
    <property type="entry name" value="Aldolase_TIM"/>
</dbReference>
<comment type="catalytic activity">
    <reaction evidence="11 12">
        <text>L-aspartate 4-semialdehyde + pyruvate = (2S,4S)-4-hydroxy-2,3,4,5-tetrahydrodipicolinate + H2O + H(+)</text>
        <dbReference type="Rhea" id="RHEA:34171"/>
        <dbReference type="ChEBI" id="CHEBI:15361"/>
        <dbReference type="ChEBI" id="CHEBI:15377"/>
        <dbReference type="ChEBI" id="CHEBI:15378"/>
        <dbReference type="ChEBI" id="CHEBI:67139"/>
        <dbReference type="ChEBI" id="CHEBI:537519"/>
        <dbReference type="EC" id="4.3.3.7"/>
    </reaction>
</comment>
<keyword evidence="9 12" id="KW-0456">Lyase</keyword>
<reference evidence="16 17" key="1">
    <citation type="journal article" date="2016" name="Nat. Commun.">
        <title>Thousands of microbial genomes shed light on interconnected biogeochemical processes in an aquifer system.</title>
        <authorList>
            <person name="Anantharaman K."/>
            <person name="Brown C.T."/>
            <person name="Hug L.A."/>
            <person name="Sharon I."/>
            <person name="Castelle C.J."/>
            <person name="Probst A.J."/>
            <person name="Thomas B.C."/>
            <person name="Singh A."/>
            <person name="Wilkins M.J."/>
            <person name="Karaoz U."/>
            <person name="Brodie E.L."/>
            <person name="Williams K.H."/>
            <person name="Hubbard S.S."/>
            <person name="Banfield J.F."/>
        </authorList>
    </citation>
    <scope>NUCLEOTIDE SEQUENCE [LARGE SCALE GENOMIC DNA]</scope>
</reference>
<dbReference type="UniPathway" id="UPA00034">
    <property type="reaction ID" value="UER00017"/>
</dbReference>
<dbReference type="CDD" id="cd00950">
    <property type="entry name" value="DHDPS"/>
    <property type="match status" value="1"/>
</dbReference>
<keyword evidence="5 12" id="KW-0963">Cytoplasm</keyword>
<evidence type="ECO:0000256" key="7">
    <source>
        <dbReference type="ARBA" id="ARBA00022915"/>
    </source>
</evidence>
<dbReference type="EMBL" id="MFYX01000142">
    <property type="protein sequence ID" value="OGK00702.1"/>
    <property type="molecule type" value="Genomic_DNA"/>
</dbReference>
<evidence type="ECO:0000256" key="10">
    <source>
        <dbReference type="ARBA" id="ARBA00023270"/>
    </source>
</evidence>
<evidence type="ECO:0000256" key="11">
    <source>
        <dbReference type="ARBA" id="ARBA00047836"/>
    </source>
</evidence>
<name>A0A1F7F2B0_UNCRA</name>
<organism evidence="16 17">
    <name type="scientific">Candidatus Raymondbacteria bacterium RIFOXYD12_FULL_49_13</name>
    <dbReference type="NCBI Taxonomy" id="1817890"/>
    <lineage>
        <taxon>Bacteria</taxon>
        <taxon>Raymondiibacteriota</taxon>
    </lineage>
</organism>
<keyword evidence="10 12" id="KW-0704">Schiff base</keyword>
<dbReference type="Pfam" id="PF00701">
    <property type="entry name" value="DHDPS"/>
    <property type="match status" value="1"/>
</dbReference>
<dbReference type="HAMAP" id="MF_00418">
    <property type="entry name" value="DapA"/>
    <property type="match status" value="1"/>
</dbReference>
<dbReference type="InterPro" id="IPR005263">
    <property type="entry name" value="DapA"/>
</dbReference>
<dbReference type="Proteomes" id="UP000179243">
    <property type="component" value="Unassembled WGS sequence"/>
</dbReference>
<evidence type="ECO:0000256" key="6">
    <source>
        <dbReference type="ARBA" id="ARBA00022605"/>
    </source>
</evidence>
<dbReference type="AlphaFoldDB" id="A0A1F7F2B0"/>
<dbReference type="GO" id="GO:0019877">
    <property type="term" value="P:diaminopimelate biosynthetic process"/>
    <property type="evidence" value="ECO:0007669"/>
    <property type="project" value="UniProtKB-UniRule"/>
</dbReference>
<comment type="pathway">
    <text evidence="2 12">Amino-acid biosynthesis; L-lysine biosynthesis via DAP pathway; (S)-tetrahydrodipicolinate from L-aspartate: step 3/4.</text>
</comment>
<evidence type="ECO:0000256" key="13">
    <source>
        <dbReference type="PIRNR" id="PIRNR001365"/>
    </source>
</evidence>
<keyword evidence="7 12" id="KW-0220">Diaminopimelate biosynthesis</keyword>
<keyword evidence="8 12" id="KW-0457">Lysine biosynthesis</keyword>
<evidence type="ECO:0000256" key="14">
    <source>
        <dbReference type="PIRSR" id="PIRSR001365-1"/>
    </source>
</evidence>
<comment type="caution">
    <text evidence="12">Was originally thought to be a dihydrodipicolinate synthase (DHDPS), catalyzing the condensation of (S)-aspartate-beta-semialdehyde [(S)-ASA] and pyruvate to dihydrodipicolinate (DHDP). However, it was shown in E.coli that the product of the enzymatic reaction is not dihydrodipicolinate but in fact (4S)-4-hydroxy-2,3,4,5-tetrahydro-(2S)-dipicolinic acid (HTPA), and that the consecutive dehydration reaction leading to DHDP is not spontaneous but catalyzed by DapB.</text>
</comment>
<feature type="binding site" evidence="12 15">
    <location>
        <position position="209"/>
    </location>
    <ligand>
        <name>pyruvate</name>
        <dbReference type="ChEBI" id="CHEBI:15361"/>
    </ligand>
</feature>
<comment type="caution">
    <text evidence="16">The sequence shown here is derived from an EMBL/GenBank/DDBJ whole genome shotgun (WGS) entry which is preliminary data.</text>
</comment>
<dbReference type="GO" id="GO:0005829">
    <property type="term" value="C:cytosol"/>
    <property type="evidence" value="ECO:0007669"/>
    <property type="project" value="TreeGrafter"/>
</dbReference>
<comment type="similarity">
    <text evidence="3 12 13">Belongs to the DapA family.</text>
</comment>
<evidence type="ECO:0000256" key="8">
    <source>
        <dbReference type="ARBA" id="ARBA00023154"/>
    </source>
</evidence>
<dbReference type="PROSITE" id="PS00665">
    <property type="entry name" value="DHDPS_1"/>
    <property type="match status" value="1"/>
</dbReference>
<dbReference type="NCBIfam" id="TIGR00674">
    <property type="entry name" value="dapA"/>
    <property type="match status" value="1"/>
</dbReference>
<dbReference type="GO" id="GO:0009089">
    <property type="term" value="P:lysine biosynthetic process via diaminopimelate"/>
    <property type="evidence" value="ECO:0007669"/>
    <property type="project" value="UniProtKB-UniRule"/>
</dbReference>
<dbReference type="SMART" id="SM01130">
    <property type="entry name" value="DHDPS"/>
    <property type="match status" value="1"/>
</dbReference>
<evidence type="ECO:0000256" key="3">
    <source>
        <dbReference type="ARBA" id="ARBA00007592"/>
    </source>
</evidence>
<evidence type="ECO:0000256" key="12">
    <source>
        <dbReference type="HAMAP-Rule" id="MF_00418"/>
    </source>
</evidence>
<evidence type="ECO:0000256" key="2">
    <source>
        <dbReference type="ARBA" id="ARBA00005120"/>
    </source>
</evidence>
<evidence type="ECO:0000256" key="4">
    <source>
        <dbReference type="ARBA" id="ARBA00012086"/>
    </source>
</evidence>
<dbReference type="InterPro" id="IPR002220">
    <property type="entry name" value="DapA-like"/>
</dbReference>
<feature type="active site" description="Proton donor/acceptor" evidence="12 14">
    <location>
        <position position="139"/>
    </location>
</feature>
<dbReference type="SUPFAM" id="SSF51569">
    <property type="entry name" value="Aldolase"/>
    <property type="match status" value="1"/>
</dbReference>
<evidence type="ECO:0000313" key="16">
    <source>
        <dbReference type="EMBL" id="OGK00702.1"/>
    </source>
</evidence>
<sequence>MKESYMELKGTYTALLTPFTDKDEINEDKLREMVEFQIEKGTAGLVPCGTTGESPTLTWDEHKRVIEIVVKAARRRVKVIPGTGSNNTAEAIEATLFARKVGADAVLIVSPYYNKPTQEGLYQHFKTIATVCNIPVVVYNIPGRCGVNIATSTMQRLSSVRNIVGCKEASGDLNQMSDQIRTCAKSINFLSGDDSLTLPLLAVGGKGVISVIANFIPTELKILVDAFFKGNMKKAIAMHQRLFPVCQAMFVETNPIPVREAMNMLGWKVGAARLPLTPIGREARTKLVAALKGFGLKMKG</sequence>
<dbReference type="PANTHER" id="PTHR12128">
    <property type="entry name" value="DIHYDRODIPICOLINATE SYNTHASE"/>
    <property type="match status" value="1"/>
</dbReference>
<proteinExistence type="inferred from homology"/>
<dbReference type="PIRSF" id="PIRSF001365">
    <property type="entry name" value="DHDPS"/>
    <property type="match status" value="1"/>
</dbReference>
<evidence type="ECO:0000256" key="15">
    <source>
        <dbReference type="PIRSR" id="PIRSR001365-2"/>
    </source>
</evidence>
<dbReference type="InterPro" id="IPR020624">
    <property type="entry name" value="Schiff_base-form_aldolases_CS"/>
</dbReference>
<dbReference type="GO" id="GO:0008840">
    <property type="term" value="F:4-hydroxy-tetrahydrodipicolinate synthase activity"/>
    <property type="evidence" value="ECO:0007669"/>
    <property type="project" value="UniProtKB-UniRule"/>
</dbReference>
<dbReference type="PANTHER" id="PTHR12128:SF66">
    <property type="entry name" value="4-HYDROXY-2-OXOGLUTARATE ALDOLASE, MITOCHONDRIAL"/>
    <property type="match status" value="1"/>
</dbReference>
<comment type="subcellular location">
    <subcellularLocation>
        <location evidence="12">Cytoplasm</location>
    </subcellularLocation>
</comment>
<feature type="binding site" evidence="12 15">
    <location>
        <position position="51"/>
    </location>
    <ligand>
        <name>pyruvate</name>
        <dbReference type="ChEBI" id="CHEBI:15361"/>
    </ligand>
</feature>
<comment type="function">
    <text evidence="1 12">Catalyzes the condensation of (S)-aspartate-beta-semialdehyde [(S)-ASA] and pyruvate to 4-hydroxy-tetrahydrodipicolinate (HTPA).</text>
</comment>
<evidence type="ECO:0000313" key="17">
    <source>
        <dbReference type="Proteomes" id="UP000179243"/>
    </source>
</evidence>
<dbReference type="EC" id="4.3.3.7" evidence="4 12"/>
<feature type="active site" description="Schiff-base intermediate with substrate" evidence="12 14">
    <location>
        <position position="167"/>
    </location>
</feature>
<accession>A0A1F7F2B0</accession>
<comment type="subunit">
    <text evidence="12">Homotetramer; dimer of dimers.</text>
</comment>
<protein>
    <recommendedName>
        <fullName evidence="4 12">4-hydroxy-tetrahydrodipicolinate synthase</fullName>
        <shortName evidence="12">HTPA synthase</shortName>
        <ecNumber evidence="4 12">4.3.3.7</ecNumber>
    </recommendedName>
</protein>
<keyword evidence="6 12" id="KW-0028">Amino-acid biosynthesis</keyword>
<feature type="site" description="Part of a proton relay during catalysis" evidence="12">
    <location>
        <position position="50"/>
    </location>
</feature>
<feature type="site" description="Part of a proton relay during catalysis" evidence="12">
    <location>
        <position position="113"/>
    </location>
</feature>
<evidence type="ECO:0000256" key="5">
    <source>
        <dbReference type="ARBA" id="ARBA00022490"/>
    </source>
</evidence>
<dbReference type="PRINTS" id="PR00146">
    <property type="entry name" value="DHPICSNTHASE"/>
</dbReference>
<dbReference type="Gene3D" id="3.20.20.70">
    <property type="entry name" value="Aldolase class I"/>
    <property type="match status" value="1"/>
</dbReference>
<evidence type="ECO:0000256" key="9">
    <source>
        <dbReference type="ARBA" id="ARBA00023239"/>
    </source>
</evidence>
<gene>
    <name evidence="12" type="primary">dapA</name>
    <name evidence="16" type="ORF">A2519_20115</name>
</gene>